<keyword evidence="5" id="KW-0547">Nucleotide-binding</keyword>
<name>A0A5S9ISN3_UABAM</name>
<dbReference type="PANTHER" id="PTHR12561:SF3">
    <property type="entry name" value="LIPOYLTRANSFERASE 1, MITOCHONDRIAL"/>
    <property type="match status" value="1"/>
</dbReference>
<dbReference type="GO" id="GO:0009249">
    <property type="term" value="P:protein lipoylation"/>
    <property type="evidence" value="ECO:0007669"/>
    <property type="project" value="InterPro"/>
</dbReference>
<dbReference type="GO" id="GO:0017118">
    <property type="term" value="F:lipoyltransferase activity"/>
    <property type="evidence" value="ECO:0007669"/>
    <property type="project" value="TreeGrafter"/>
</dbReference>
<dbReference type="PROSITE" id="PS51733">
    <property type="entry name" value="BPL_LPL_CATALYTIC"/>
    <property type="match status" value="1"/>
</dbReference>
<dbReference type="OrthoDB" id="9774653at2"/>
<dbReference type="EMBL" id="AP019860">
    <property type="protein sequence ID" value="BBM87413.1"/>
    <property type="molecule type" value="Genomic_DNA"/>
</dbReference>
<dbReference type="Gene3D" id="3.30.930.10">
    <property type="entry name" value="Bira Bifunctional Protein, Domain 2"/>
    <property type="match status" value="1"/>
</dbReference>
<dbReference type="SUPFAM" id="SSF82649">
    <property type="entry name" value="SufE/NifU"/>
    <property type="match status" value="1"/>
</dbReference>
<comment type="pathway">
    <text evidence="1">Protein modification; protein lipoylation via exogenous pathway; protein N(6)-(lipoyl)lysine from lipoate: step 2/2.</text>
</comment>
<evidence type="ECO:0000256" key="5">
    <source>
        <dbReference type="ARBA" id="ARBA00022741"/>
    </source>
</evidence>
<comment type="catalytic activity">
    <reaction evidence="7">
        <text>L-lysyl-[lipoyl-carrier protein] + (R)-lipoate + ATP = N(6)-[(R)-lipoyl]-L-lysyl-[lipoyl-carrier protein] + AMP + diphosphate + H(+)</text>
        <dbReference type="Rhea" id="RHEA:49288"/>
        <dbReference type="Rhea" id="RHEA-COMP:10500"/>
        <dbReference type="Rhea" id="RHEA-COMP:10502"/>
        <dbReference type="ChEBI" id="CHEBI:15378"/>
        <dbReference type="ChEBI" id="CHEBI:29969"/>
        <dbReference type="ChEBI" id="CHEBI:30616"/>
        <dbReference type="ChEBI" id="CHEBI:33019"/>
        <dbReference type="ChEBI" id="CHEBI:83088"/>
        <dbReference type="ChEBI" id="CHEBI:83099"/>
        <dbReference type="ChEBI" id="CHEBI:456215"/>
        <dbReference type="EC" id="6.3.1.20"/>
    </reaction>
</comment>
<dbReference type="RefSeq" id="WP_151971435.1">
    <property type="nucleotide sequence ID" value="NZ_AP019860.1"/>
</dbReference>
<dbReference type="PANTHER" id="PTHR12561">
    <property type="entry name" value="LIPOATE-PROTEIN LIGASE"/>
    <property type="match status" value="1"/>
</dbReference>
<evidence type="ECO:0000256" key="3">
    <source>
        <dbReference type="ARBA" id="ARBA00012367"/>
    </source>
</evidence>
<feature type="domain" description="BPL/LPL catalytic" evidence="8">
    <location>
        <begin position="28"/>
        <end position="211"/>
    </location>
</feature>
<dbReference type="GO" id="GO:0005737">
    <property type="term" value="C:cytoplasm"/>
    <property type="evidence" value="ECO:0007669"/>
    <property type="project" value="TreeGrafter"/>
</dbReference>
<dbReference type="Pfam" id="PF21948">
    <property type="entry name" value="LplA-B_cat"/>
    <property type="match status" value="1"/>
</dbReference>
<keyword evidence="6" id="KW-0067">ATP-binding</keyword>
<gene>
    <name evidence="9" type="ORF">UABAM_05822</name>
</gene>
<evidence type="ECO:0000313" key="10">
    <source>
        <dbReference type="Proteomes" id="UP000326354"/>
    </source>
</evidence>
<sequence>MDTTIVLGAGFDPWKNLAIEEHLLQNLRANECILYLWQNQNTVVIGKHQNAWRECQTKLLEEEGGQLARRLSGGGAVFHDTGNLNFTFLVDRQLYNLEKQLQVILSAVQKVGISAKFSGRNDLVVDEQKFSGNAFYLRSKKAFHHGTILVNADLNKLSRYLQVSKEKIESKGIKSVQARVTNLTKYVPNLTIDTMKEALVDSFSSIYGGNLQKIDVDSLEQDNIAKLTEKYASWQWRYGESPKFDISLNTRFPWGGIEIGLHLEHGKITQATVYSDAMDEEFIEDLPGIMEGVSFHSAEIAQKVRDYAQNSDSSRESMVEDIASWLSKKGF</sequence>
<evidence type="ECO:0000256" key="7">
    <source>
        <dbReference type="ARBA" id="ARBA00048037"/>
    </source>
</evidence>
<dbReference type="EC" id="6.3.1.20" evidence="3"/>
<evidence type="ECO:0000256" key="6">
    <source>
        <dbReference type="ARBA" id="ARBA00022840"/>
    </source>
</evidence>
<dbReference type="CDD" id="cd16443">
    <property type="entry name" value="LplA"/>
    <property type="match status" value="1"/>
</dbReference>
<accession>A0A5S9ISN3</accession>
<dbReference type="GO" id="GO:0005524">
    <property type="term" value="F:ATP binding"/>
    <property type="evidence" value="ECO:0007669"/>
    <property type="project" value="UniProtKB-KW"/>
</dbReference>
<evidence type="ECO:0000256" key="4">
    <source>
        <dbReference type="ARBA" id="ARBA00022598"/>
    </source>
</evidence>
<dbReference type="Proteomes" id="UP000326354">
    <property type="component" value="Chromosome"/>
</dbReference>
<keyword evidence="10" id="KW-1185">Reference proteome</keyword>
<dbReference type="InterPro" id="IPR004143">
    <property type="entry name" value="BPL_LPL_catalytic"/>
</dbReference>
<keyword evidence="4 9" id="KW-0436">Ligase</keyword>
<evidence type="ECO:0000256" key="1">
    <source>
        <dbReference type="ARBA" id="ARBA00005085"/>
    </source>
</evidence>
<dbReference type="InterPro" id="IPR045864">
    <property type="entry name" value="aa-tRNA-synth_II/BPL/LPL"/>
</dbReference>
<dbReference type="InterPro" id="IPR004562">
    <property type="entry name" value="LipoylTrfase_LipoateP_Ligase"/>
</dbReference>
<evidence type="ECO:0000259" key="8">
    <source>
        <dbReference type="PROSITE" id="PS51733"/>
    </source>
</evidence>
<reference evidence="9 10" key="1">
    <citation type="submission" date="2019-08" db="EMBL/GenBank/DDBJ databases">
        <title>Complete genome sequence of Candidatus Uab amorphum.</title>
        <authorList>
            <person name="Shiratori T."/>
            <person name="Suzuki S."/>
            <person name="Kakizawa Y."/>
            <person name="Ishida K."/>
        </authorList>
    </citation>
    <scope>NUCLEOTIDE SEQUENCE [LARGE SCALE GENOMIC DNA]</scope>
    <source>
        <strain evidence="9 10">SRT547</strain>
    </source>
</reference>
<dbReference type="SUPFAM" id="SSF55681">
    <property type="entry name" value="Class II aaRS and biotin synthetases"/>
    <property type="match status" value="1"/>
</dbReference>
<comment type="pathway">
    <text evidence="2">Protein modification; protein lipoylation via exogenous pathway; protein N(6)-(lipoyl)lysine from lipoate: step 1/2.</text>
</comment>
<dbReference type="InterPro" id="IPR019491">
    <property type="entry name" value="Lipoate_protein_ligase_C"/>
</dbReference>
<proteinExistence type="predicted"/>
<dbReference type="Pfam" id="PF10437">
    <property type="entry name" value="Lip_prot_lig_C"/>
    <property type="match status" value="1"/>
</dbReference>
<dbReference type="AlphaFoldDB" id="A0A5S9ISN3"/>
<dbReference type="KEGG" id="uam:UABAM_05822"/>
<dbReference type="GO" id="GO:0016979">
    <property type="term" value="F:lipoate-protein ligase activity"/>
    <property type="evidence" value="ECO:0007669"/>
    <property type="project" value="UniProtKB-EC"/>
</dbReference>
<organism evidence="9 10">
    <name type="scientific">Uabimicrobium amorphum</name>
    <dbReference type="NCBI Taxonomy" id="2596890"/>
    <lineage>
        <taxon>Bacteria</taxon>
        <taxon>Pseudomonadati</taxon>
        <taxon>Planctomycetota</taxon>
        <taxon>Candidatus Uabimicrobiia</taxon>
        <taxon>Candidatus Uabimicrobiales</taxon>
        <taxon>Candidatus Uabimicrobiaceae</taxon>
        <taxon>Candidatus Uabimicrobium</taxon>
    </lineage>
</organism>
<evidence type="ECO:0000256" key="2">
    <source>
        <dbReference type="ARBA" id="ARBA00005124"/>
    </source>
</evidence>
<dbReference type="UniPathway" id="UPA00537">
    <property type="reaction ID" value="UER00594"/>
</dbReference>
<evidence type="ECO:0000313" key="9">
    <source>
        <dbReference type="EMBL" id="BBM87413.1"/>
    </source>
</evidence>
<dbReference type="Gene3D" id="3.30.390.50">
    <property type="entry name" value="CO dehydrogenase flavoprotein, C-terminal domain"/>
    <property type="match status" value="1"/>
</dbReference>
<protein>
    <recommendedName>
        <fullName evidence="3">lipoate--protein ligase</fullName>
        <ecNumber evidence="3">6.3.1.20</ecNumber>
    </recommendedName>
</protein>
<dbReference type="NCBIfam" id="TIGR00545">
    <property type="entry name" value="lipoyltrans"/>
    <property type="match status" value="1"/>
</dbReference>